<dbReference type="InParanoid" id="Q2LPH3"/>
<sequence length="91" mass="10990">MMEEKSERRLGKMILNLTEEQRDSVKITFNSNRFVVNIGKKDPILREYYSMDNMMKEFDENGIEKAEFDDKANFMYEQGDEFRKDHDKTLH</sequence>
<keyword evidence="2" id="KW-1185">Reference proteome</keyword>
<evidence type="ECO:0000313" key="2">
    <source>
        <dbReference type="Proteomes" id="UP000001933"/>
    </source>
</evidence>
<organism evidence="1 2">
    <name type="scientific">Syntrophus aciditrophicus (strain SB)</name>
    <dbReference type="NCBI Taxonomy" id="56780"/>
    <lineage>
        <taxon>Bacteria</taxon>
        <taxon>Pseudomonadati</taxon>
        <taxon>Thermodesulfobacteriota</taxon>
        <taxon>Syntrophia</taxon>
        <taxon>Syntrophales</taxon>
        <taxon>Syntrophaceae</taxon>
        <taxon>Syntrophus</taxon>
    </lineage>
</organism>
<dbReference type="AlphaFoldDB" id="Q2LPH3"/>
<evidence type="ECO:0000313" key="1">
    <source>
        <dbReference type="EMBL" id="ABC76386.1"/>
    </source>
</evidence>
<dbReference type="HOGENOM" id="CLU_2425882_0_0_7"/>
<dbReference type="KEGG" id="sat:SYN_02340"/>
<proteinExistence type="predicted"/>
<protein>
    <submittedName>
        <fullName evidence="1">Hypothetical cytosolic protein</fullName>
    </submittedName>
</protein>
<accession>Q2LPH3</accession>
<dbReference type="EMBL" id="CP000252">
    <property type="protein sequence ID" value="ABC76386.1"/>
    <property type="molecule type" value="Genomic_DNA"/>
</dbReference>
<gene>
    <name evidence="1" type="ORF">SYN_02340</name>
</gene>
<reference evidence="1 2" key="1">
    <citation type="journal article" date="2007" name="Proc. Natl. Acad. Sci. U.S.A.">
        <title>The genome of Syntrophus aciditrophicus: life at the thermodynamic limit of microbial growth.</title>
        <authorList>
            <person name="McInerney M.J."/>
            <person name="Rohlin L."/>
            <person name="Mouttaki H."/>
            <person name="Kim U."/>
            <person name="Krupp R.S."/>
            <person name="Rios-Hernandez L."/>
            <person name="Sieber J."/>
            <person name="Struchtemeyer C.G."/>
            <person name="Bhattacharyya A."/>
            <person name="Campbell J.W."/>
            <person name="Gunsalus R.P."/>
        </authorList>
    </citation>
    <scope>NUCLEOTIDE SEQUENCE [LARGE SCALE GENOMIC DNA]</scope>
    <source>
        <strain evidence="1 2">SB</strain>
    </source>
</reference>
<name>Q2LPH3_SYNAS</name>
<dbReference type="Proteomes" id="UP000001933">
    <property type="component" value="Chromosome"/>
</dbReference>